<keyword evidence="10" id="KW-0472">Membrane</keyword>
<name>A0A2T0WNY4_9RHOB</name>
<proteinExistence type="predicted"/>
<keyword evidence="6" id="KW-0418">Kinase</keyword>
<keyword evidence="7" id="KW-0067">ATP-binding</keyword>
<dbReference type="PROSITE" id="PS50109">
    <property type="entry name" value="HIS_KIN"/>
    <property type="match status" value="1"/>
</dbReference>
<dbReference type="SMART" id="SM00448">
    <property type="entry name" value="REC"/>
    <property type="match status" value="1"/>
</dbReference>
<dbReference type="AlphaFoldDB" id="A0A2T0WNY4"/>
<accession>A0A2T0WNY4</accession>
<evidence type="ECO:0000256" key="10">
    <source>
        <dbReference type="SAM" id="Phobius"/>
    </source>
</evidence>
<sequence>MPFSQFLGKSIVWIAGALWILVSVVWLTVTSLQVRDILPQETALRQTLLTADEALIELNNQLGFGGFIHNFKNAVLRPAEKQSYLEAFQQNALAIRRSSQQLLTYCPDLGLQIGALLSTVQEYEDKAEFLAQTQLTGPLEIDPLVRVSDDNAIEALLDIVHQSQVATIQHAAELDQRKTRLYGLSALLLFGIIVTALGLYAYALLIVQRNRANTEAIRLSAETVEGMNAAILRLDTDGEIEASNKNARKLFGDILEPGSEPLITRLMHSFPSVRSEDPLFRAFLGMSVDNEVGLYTLPDGSQRYLRILGMPRSNDLEDRKGVIEVSDVTEKVVADTLKEQNRNVLVLGQMARGIVHDVRNINATMRFTLMALAKRGGSEDAQGLIENANAALSASDQLTTRLLDFATAGQEEMSTYPLSKVFDTLRSMSCGLSLGDTAIVIEPASDTACLSGNPDALLAALINLVVNARNALSKVPEVQGEIRVSVVPGETVIGHQGWKICLVDNGPGFPDAILAGAQPGRIKGEGYGLGLSIARSVAADMGGYMDLSNRPEGGARVVLELPAALADPDHDAEETGDSAAPILVVDDSHTSAWLVTRELKALGYPTLIALTPQEALTVIRGTALRAVISDLDLRDHMSGYDVLAAAQTVTASLPVMLFTRTPELAKGHPEVPVFGKGKDMKILLTHLQAELEKSGNAILQE</sequence>
<evidence type="ECO:0000256" key="8">
    <source>
        <dbReference type="ARBA" id="ARBA00023012"/>
    </source>
</evidence>
<dbReference type="PRINTS" id="PR00344">
    <property type="entry name" value="BCTRLSENSOR"/>
</dbReference>
<dbReference type="EMBL" id="PVTQ01000008">
    <property type="protein sequence ID" value="PRY88234.1"/>
    <property type="molecule type" value="Genomic_DNA"/>
</dbReference>
<feature type="transmembrane region" description="Helical" evidence="10">
    <location>
        <begin position="181"/>
        <end position="205"/>
    </location>
</feature>
<dbReference type="CDD" id="cd00156">
    <property type="entry name" value="REC"/>
    <property type="match status" value="1"/>
</dbReference>
<comment type="catalytic activity">
    <reaction evidence="1">
        <text>ATP + protein L-histidine = ADP + protein N-phospho-L-histidine.</text>
        <dbReference type="EC" id="2.7.13.3"/>
    </reaction>
</comment>
<evidence type="ECO:0000259" key="12">
    <source>
        <dbReference type="PROSITE" id="PS50110"/>
    </source>
</evidence>
<keyword evidence="10" id="KW-0812">Transmembrane</keyword>
<evidence type="ECO:0000256" key="5">
    <source>
        <dbReference type="ARBA" id="ARBA00022741"/>
    </source>
</evidence>
<dbReference type="SUPFAM" id="SSF55785">
    <property type="entry name" value="PYP-like sensor domain (PAS domain)"/>
    <property type="match status" value="1"/>
</dbReference>
<evidence type="ECO:0000256" key="4">
    <source>
        <dbReference type="ARBA" id="ARBA00022679"/>
    </source>
</evidence>
<evidence type="ECO:0000256" key="9">
    <source>
        <dbReference type="PROSITE-ProRule" id="PRU00169"/>
    </source>
</evidence>
<evidence type="ECO:0000256" key="7">
    <source>
        <dbReference type="ARBA" id="ARBA00022840"/>
    </source>
</evidence>
<dbReference type="GO" id="GO:0000160">
    <property type="term" value="P:phosphorelay signal transduction system"/>
    <property type="evidence" value="ECO:0007669"/>
    <property type="project" value="UniProtKB-KW"/>
</dbReference>
<dbReference type="PANTHER" id="PTHR43065">
    <property type="entry name" value="SENSOR HISTIDINE KINASE"/>
    <property type="match status" value="1"/>
</dbReference>
<feature type="domain" description="Histidine kinase" evidence="11">
    <location>
        <begin position="353"/>
        <end position="565"/>
    </location>
</feature>
<dbReference type="Gene3D" id="3.30.565.10">
    <property type="entry name" value="Histidine kinase-like ATPase, C-terminal domain"/>
    <property type="match status" value="1"/>
</dbReference>
<keyword evidence="14" id="KW-1185">Reference proteome</keyword>
<dbReference type="SUPFAM" id="SSF52172">
    <property type="entry name" value="CheY-like"/>
    <property type="match status" value="1"/>
</dbReference>
<keyword evidence="10" id="KW-1133">Transmembrane helix</keyword>
<dbReference type="InterPro" id="IPR035965">
    <property type="entry name" value="PAS-like_dom_sf"/>
</dbReference>
<dbReference type="Gene3D" id="3.30.450.20">
    <property type="entry name" value="PAS domain"/>
    <property type="match status" value="1"/>
</dbReference>
<dbReference type="Pfam" id="PF02518">
    <property type="entry name" value="HATPase_c"/>
    <property type="match status" value="1"/>
</dbReference>
<dbReference type="InterPro" id="IPR005467">
    <property type="entry name" value="His_kinase_dom"/>
</dbReference>
<keyword evidence="3 9" id="KW-0597">Phosphoprotein</keyword>
<dbReference type="InterPro" id="IPR011006">
    <property type="entry name" value="CheY-like_superfamily"/>
</dbReference>
<dbReference type="EC" id="2.7.13.3" evidence="2"/>
<organism evidence="13 14">
    <name type="scientific">Donghicola tyrosinivorans</name>
    <dbReference type="NCBI Taxonomy" id="1652492"/>
    <lineage>
        <taxon>Bacteria</taxon>
        <taxon>Pseudomonadati</taxon>
        <taxon>Pseudomonadota</taxon>
        <taxon>Alphaproteobacteria</taxon>
        <taxon>Rhodobacterales</taxon>
        <taxon>Roseobacteraceae</taxon>
        <taxon>Donghicola</taxon>
    </lineage>
</organism>
<keyword evidence="4" id="KW-0808">Transferase</keyword>
<feature type="transmembrane region" description="Helical" evidence="10">
    <location>
        <begin position="6"/>
        <end position="29"/>
    </location>
</feature>
<evidence type="ECO:0000313" key="14">
    <source>
        <dbReference type="Proteomes" id="UP000238392"/>
    </source>
</evidence>
<dbReference type="InterPro" id="IPR036890">
    <property type="entry name" value="HATPase_C_sf"/>
</dbReference>
<dbReference type="GO" id="GO:0005524">
    <property type="term" value="F:ATP binding"/>
    <property type="evidence" value="ECO:0007669"/>
    <property type="project" value="UniProtKB-KW"/>
</dbReference>
<dbReference type="SUPFAM" id="SSF55874">
    <property type="entry name" value="ATPase domain of HSP90 chaperone/DNA topoisomerase II/histidine kinase"/>
    <property type="match status" value="1"/>
</dbReference>
<dbReference type="PANTHER" id="PTHR43065:SF10">
    <property type="entry name" value="PEROXIDE STRESS-ACTIVATED HISTIDINE KINASE MAK3"/>
    <property type="match status" value="1"/>
</dbReference>
<gene>
    <name evidence="13" type="ORF">CLV74_10838</name>
</gene>
<evidence type="ECO:0000259" key="11">
    <source>
        <dbReference type="PROSITE" id="PS50109"/>
    </source>
</evidence>
<evidence type="ECO:0000256" key="3">
    <source>
        <dbReference type="ARBA" id="ARBA00022553"/>
    </source>
</evidence>
<dbReference type="InterPro" id="IPR003594">
    <property type="entry name" value="HATPase_dom"/>
</dbReference>
<dbReference type="InterPro" id="IPR004358">
    <property type="entry name" value="Sig_transdc_His_kin-like_C"/>
</dbReference>
<dbReference type="GO" id="GO:0004673">
    <property type="term" value="F:protein histidine kinase activity"/>
    <property type="evidence" value="ECO:0007669"/>
    <property type="project" value="UniProtKB-EC"/>
</dbReference>
<evidence type="ECO:0000256" key="1">
    <source>
        <dbReference type="ARBA" id="ARBA00000085"/>
    </source>
</evidence>
<keyword evidence="8" id="KW-0902">Two-component regulatory system</keyword>
<dbReference type="PROSITE" id="PS50110">
    <property type="entry name" value="RESPONSE_REGULATORY"/>
    <property type="match status" value="1"/>
</dbReference>
<evidence type="ECO:0000313" key="13">
    <source>
        <dbReference type="EMBL" id="PRY88234.1"/>
    </source>
</evidence>
<feature type="modified residue" description="4-aspartylphosphate" evidence="9">
    <location>
        <position position="630"/>
    </location>
</feature>
<reference evidence="13 14" key="1">
    <citation type="submission" date="2018-03" db="EMBL/GenBank/DDBJ databases">
        <title>Genomic Encyclopedia of Archaeal and Bacterial Type Strains, Phase II (KMG-II): from individual species to whole genera.</title>
        <authorList>
            <person name="Goeker M."/>
        </authorList>
    </citation>
    <scope>NUCLEOTIDE SEQUENCE [LARGE SCALE GENOMIC DNA]</scope>
    <source>
        <strain evidence="13 14">DSM 100212</strain>
    </source>
</reference>
<comment type="caution">
    <text evidence="13">The sequence shown here is derived from an EMBL/GenBank/DDBJ whole genome shotgun (WGS) entry which is preliminary data.</text>
</comment>
<dbReference type="SMART" id="SM00387">
    <property type="entry name" value="HATPase_c"/>
    <property type="match status" value="1"/>
</dbReference>
<dbReference type="Gene3D" id="3.40.50.2300">
    <property type="match status" value="1"/>
</dbReference>
<evidence type="ECO:0000256" key="6">
    <source>
        <dbReference type="ARBA" id="ARBA00022777"/>
    </source>
</evidence>
<protein>
    <recommendedName>
        <fullName evidence="2">histidine kinase</fullName>
        <ecNumber evidence="2">2.7.13.3</ecNumber>
    </recommendedName>
</protein>
<dbReference type="InterPro" id="IPR001789">
    <property type="entry name" value="Sig_transdc_resp-reg_receiver"/>
</dbReference>
<dbReference type="RefSeq" id="WP_106265228.1">
    <property type="nucleotide sequence ID" value="NZ_PVTQ01000008.1"/>
</dbReference>
<feature type="domain" description="Response regulatory" evidence="12">
    <location>
        <begin position="581"/>
        <end position="701"/>
    </location>
</feature>
<evidence type="ECO:0000256" key="2">
    <source>
        <dbReference type="ARBA" id="ARBA00012438"/>
    </source>
</evidence>
<keyword evidence="5" id="KW-0547">Nucleotide-binding</keyword>
<dbReference type="OrthoDB" id="9795133at2"/>
<dbReference type="Proteomes" id="UP000238392">
    <property type="component" value="Unassembled WGS sequence"/>
</dbReference>